<evidence type="ECO:0000256" key="2">
    <source>
        <dbReference type="ARBA" id="ARBA00023125"/>
    </source>
</evidence>
<dbReference type="GO" id="GO:0003677">
    <property type="term" value="F:DNA binding"/>
    <property type="evidence" value="ECO:0007669"/>
    <property type="project" value="UniProtKB-UniRule"/>
</dbReference>
<keyword evidence="2 4" id="KW-0238">DNA-binding</keyword>
<dbReference type="InterPro" id="IPR001647">
    <property type="entry name" value="HTH_TetR"/>
</dbReference>
<comment type="caution">
    <text evidence="6">The sequence shown here is derived from an EMBL/GenBank/DDBJ whole genome shotgun (WGS) entry which is preliminary data.</text>
</comment>
<sequence>MYSPRMTASSTSERLIEATRELLWERGYVGTSPKAIQQAAGAGQGSMYHHFTGKPDLALAAIRRTAGELRAAAERILGGEGSAYARIEAYLLREREVLRGCPVGRLTMDPDVIADAELRAPVDETLDWLRGRLADVVREGLDSGELSGPLRPEELAATVVATVQGGYVLARAAGSPAAFDTAVRGLLALLAPRTR</sequence>
<evidence type="ECO:0000313" key="6">
    <source>
        <dbReference type="EMBL" id="KKZ74557.1"/>
    </source>
</evidence>
<accession>A0A2P2GST8</accession>
<dbReference type="AlphaFoldDB" id="A0A2P2GST8"/>
<dbReference type="PROSITE" id="PS50977">
    <property type="entry name" value="HTH_TETR_2"/>
    <property type="match status" value="1"/>
</dbReference>
<feature type="domain" description="HTH tetR-type" evidence="5">
    <location>
        <begin position="9"/>
        <end position="69"/>
    </location>
</feature>
<protein>
    <submittedName>
        <fullName evidence="6">TetR family transcriptional regulator</fullName>
    </submittedName>
</protein>
<reference evidence="6 7" key="1">
    <citation type="submission" date="2015-05" db="EMBL/GenBank/DDBJ databases">
        <title>Draft Genome assembly of Streptomyces showdoensis.</title>
        <authorList>
            <person name="Thapa K.K."/>
            <person name="Metsa-Ketela M."/>
        </authorList>
    </citation>
    <scope>NUCLEOTIDE SEQUENCE [LARGE SCALE GENOMIC DNA]</scope>
    <source>
        <strain evidence="6 7">ATCC 15227</strain>
    </source>
</reference>
<dbReference type="OrthoDB" id="9805134at2"/>
<feature type="DNA-binding region" description="H-T-H motif" evidence="4">
    <location>
        <begin position="32"/>
        <end position="51"/>
    </location>
</feature>
<dbReference type="SUPFAM" id="SSF46689">
    <property type="entry name" value="Homeodomain-like"/>
    <property type="match status" value="1"/>
</dbReference>
<dbReference type="InterPro" id="IPR009057">
    <property type="entry name" value="Homeodomain-like_sf"/>
</dbReference>
<dbReference type="PRINTS" id="PR00455">
    <property type="entry name" value="HTHTETR"/>
</dbReference>
<evidence type="ECO:0000256" key="4">
    <source>
        <dbReference type="PROSITE-ProRule" id="PRU00335"/>
    </source>
</evidence>
<name>A0A2P2GST8_STREW</name>
<dbReference type="PANTHER" id="PTHR47506">
    <property type="entry name" value="TRANSCRIPTIONAL REGULATORY PROTEIN"/>
    <property type="match status" value="1"/>
</dbReference>
<dbReference type="PANTHER" id="PTHR47506:SF3">
    <property type="entry name" value="HTH-TYPE TRANSCRIPTIONAL REGULATOR LMRA"/>
    <property type="match status" value="1"/>
</dbReference>
<dbReference type="SUPFAM" id="SSF48498">
    <property type="entry name" value="Tetracyclin repressor-like, C-terminal domain"/>
    <property type="match status" value="1"/>
</dbReference>
<dbReference type="Gene3D" id="1.10.357.10">
    <property type="entry name" value="Tetracycline Repressor, domain 2"/>
    <property type="match status" value="1"/>
</dbReference>
<dbReference type="InterPro" id="IPR036271">
    <property type="entry name" value="Tet_transcr_reg_TetR-rel_C_sf"/>
</dbReference>
<dbReference type="RefSeq" id="WP_046906764.1">
    <property type="nucleotide sequence ID" value="NZ_BAAAXG010000027.1"/>
</dbReference>
<dbReference type="Pfam" id="PF00440">
    <property type="entry name" value="TetR_N"/>
    <property type="match status" value="1"/>
</dbReference>
<dbReference type="Proteomes" id="UP000265325">
    <property type="component" value="Unassembled WGS sequence"/>
</dbReference>
<organism evidence="6 7">
    <name type="scientific">Streptomyces showdoensis</name>
    <dbReference type="NCBI Taxonomy" id="68268"/>
    <lineage>
        <taxon>Bacteria</taxon>
        <taxon>Bacillati</taxon>
        <taxon>Actinomycetota</taxon>
        <taxon>Actinomycetes</taxon>
        <taxon>Kitasatosporales</taxon>
        <taxon>Streptomycetaceae</taxon>
        <taxon>Streptomyces</taxon>
    </lineage>
</organism>
<keyword evidence="3" id="KW-0804">Transcription</keyword>
<evidence type="ECO:0000259" key="5">
    <source>
        <dbReference type="PROSITE" id="PS50977"/>
    </source>
</evidence>
<dbReference type="Pfam" id="PF16925">
    <property type="entry name" value="TetR_C_13"/>
    <property type="match status" value="1"/>
</dbReference>
<gene>
    <name evidence="6" type="ORF">VO63_07330</name>
</gene>
<dbReference type="InterPro" id="IPR011075">
    <property type="entry name" value="TetR_C"/>
</dbReference>
<keyword evidence="1" id="KW-0805">Transcription regulation</keyword>
<evidence type="ECO:0000313" key="7">
    <source>
        <dbReference type="Proteomes" id="UP000265325"/>
    </source>
</evidence>
<evidence type="ECO:0000256" key="1">
    <source>
        <dbReference type="ARBA" id="ARBA00023015"/>
    </source>
</evidence>
<evidence type="ECO:0000256" key="3">
    <source>
        <dbReference type="ARBA" id="ARBA00023163"/>
    </source>
</evidence>
<dbReference type="EMBL" id="LAQS01000008">
    <property type="protein sequence ID" value="KKZ74557.1"/>
    <property type="molecule type" value="Genomic_DNA"/>
</dbReference>
<keyword evidence="7" id="KW-1185">Reference proteome</keyword>
<proteinExistence type="predicted"/>